<feature type="coiled-coil region" evidence="1">
    <location>
        <begin position="380"/>
        <end position="407"/>
    </location>
</feature>
<proteinExistence type="predicted"/>
<gene>
    <name evidence="2" type="ORF">CF123_00505</name>
</gene>
<evidence type="ECO:0000256" key="1">
    <source>
        <dbReference type="SAM" id="Coils"/>
    </source>
</evidence>
<keyword evidence="1" id="KW-0175">Coiled coil</keyword>
<dbReference type="AlphaFoldDB" id="A0AAX2UYN3"/>
<reference evidence="2" key="1">
    <citation type="submission" date="2017-10" db="EMBL/GenBank/DDBJ databases">
        <authorList>
            <person name="Colston S.M."/>
            <person name="Graf J."/>
        </authorList>
    </citation>
    <scope>NUCLEOTIDE SEQUENCE</scope>
    <source>
        <strain evidence="2">BAQ071013-135</strain>
    </source>
</reference>
<name>A0AAX2UYN3_AERVE</name>
<evidence type="ECO:0008006" key="4">
    <source>
        <dbReference type="Google" id="ProtNLM"/>
    </source>
</evidence>
<dbReference type="EMBL" id="PDXJ01000001">
    <property type="protein sequence ID" value="TND57313.1"/>
    <property type="molecule type" value="Genomic_DNA"/>
</dbReference>
<organism evidence="2 3">
    <name type="scientific">Aeromonas veronii</name>
    <dbReference type="NCBI Taxonomy" id="654"/>
    <lineage>
        <taxon>Bacteria</taxon>
        <taxon>Pseudomonadati</taxon>
        <taxon>Pseudomonadota</taxon>
        <taxon>Gammaproteobacteria</taxon>
        <taxon>Aeromonadales</taxon>
        <taxon>Aeromonadaceae</taxon>
        <taxon>Aeromonas</taxon>
    </lineage>
</organism>
<dbReference type="Proteomes" id="UP000796104">
    <property type="component" value="Unassembled WGS sequence"/>
</dbReference>
<evidence type="ECO:0000313" key="2">
    <source>
        <dbReference type="EMBL" id="TND57313.1"/>
    </source>
</evidence>
<evidence type="ECO:0000313" key="3">
    <source>
        <dbReference type="Proteomes" id="UP000796104"/>
    </source>
</evidence>
<comment type="caution">
    <text evidence="2">The sequence shown here is derived from an EMBL/GenBank/DDBJ whole genome shotgun (WGS) entry which is preliminary data.</text>
</comment>
<sequence>MKTTISFDSLFVFSESKNCCFYDTFVSGVNIISGRNTSGKSSLIQSLLFTFGINDVKESLSEILDYNPTFRIDFTRTISGNDIKECFSIVREMKSIYIKEPSGKIISFYGVDGDSSAEHIKLKEYISELIGFNLYLEQKGELKTAPLESMFLPYYISQSVGWVYLRESFSNLQYYKGFKDDYLDYYLGINNNFDRVEHRRLTKEKERLTSDINNLKRYSKKSDFIFASLVDETFGEHAEKYIEQYIIKSNALDIERHKYIKLCNELSLLQNHHKILKRTKQNIKRQSYNGIDRCPACTQILSYSLEGLYSHYQKYNDTVELEAHISEQLTKRMSTINSTNKKITNISKELNDDYGVLLYKKVDGITFQQWIETKASISLYKRMQKELAELEVELKTINENLTSMATEQTTISERKRIERVFENIFSKYTSQLSLKNLTDSRYLALYKIHSFPRQGVELHKTVMAYHFALNEIIRVSNKAHRLPFLLDAILKEDIDNTNLELILSFVGNNLPQDTQSFISISEHVKENLEIPDKDDLSPIEMVKVKEVKNKFFPENSKLIYIGNGMFERSFLSQQLDDYQDIHLDTMRITSP</sequence>
<protein>
    <recommendedName>
        <fullName evidence="4">Rad50/SbcC-type AAA domain-containing protein</fullName>
    </recommendedName>
</protein>
<reference evidence="2" key="2">
    <citation type="journal article" date="2019" name="PLoS ONE">
        <title>Identification and characterization of putative Aeromonas spp. T3SS effectors.</title>
        <authorList>
            <person name="Rangel L.T."/>
            <person name="Marden J."/>
            <person name="Colston S."/>
            <person name="Setubal J.C."/>
            <person name="Graf J."/>
            <person name="Gogarten J.P."/>
        </authorList>
    </citation>
    <scope>NUCLEOTIDE SEQUENCE</scope>
    <source>
        <strain evidence="2">BAQ071013-135</strain>
    </source>
</reference>
<accession>A0AAX2UYN3</accession>
<dbReference type="RefSeq" id="WP_139493460.1">
    <property type="nucleotide sequence ID" value="NZ_CAWORL010000001.1"/>
</dbReference>